<evidence type="ECO:0000256" key="1">
    <source>
        <dbReference type="ARBA" id="ARBA00022574"/>
    </source>
</evidence>
<dbReference type="PROSITE" id="PS50082">
    <property type="entry name" value="WD_REPEATS_2"/>
    <property type="match status" value="2"/>
</dbReference>
<evidence type="ECO:0000256" key="4">
    <source>
        <dbReference type="SAM" id="Phobius"/>
    </source>
</evidence>
<dbReference type="CDD" id="cd00200">
    <property type="entry name" value="WD40"/>
    <property type="match status" value="1"/>
</dbReference>
<dbReference type="Gene3D" id="2.130.10.10">
    <property type="entry name" value="YVTN repeat-like/Quinoprotein amine dehydrogenase"/>
    <property type="match status" value="2"/>
</dbReference>
<dbReference type="InterPro" id="IPR019775">
    <property type="entry name" value="WD40_repeat_CS"/>
</dbReference>
<keyword evidence="4" id="KW-0812">Transmembrane</keyword>
<evidence type="ECO:0000256" key="2">
    <source>
        <dbReference type="ARBA" id="ARBA00022737"/>
    </source>
</evidence>
<reference evidence="5 6" key="1">
    <citation type="submission" date="2019-04" db="EMBL/GenBank/DDBJ databases">
        <title>Streptomyces oryziradicis sp. nov., a novel actinomycete isolated from rhizosphere soil of rice (Oryza sativa L.).</title>
        <authorList>
            <person name="Li C."/>
        </authorList>
    </citation>
    <scope>NUCLEOTIDE SEQUENCE [LARGE SCALE GENOMIC DNA]</scope>
    <source>
        <strain evidence="5 6">NEAU-C40</strain>
    </source>
</reference>
<dbReference type="OrthoDB" id="419058at2"/>
<comment type="caution">
    <text evidence="5">The sequence shown here is derived from an EMBL/GenBank/DDBJ whole genome shotgun (WGS) entry which is preliminary data.</text>
</comment>
<evidence type="ECO:0000313" key="5">
    <source>
        <dbReference type="EMBL" id="TKA13101.1"/>
    </source>
</evidence>
<dbReference type="SUPFAM" id="SSF50978">
    <property type="entry name" value="WD40 repeat-like"/>
    <property type="match status" value="1"/>
</dbReference>
<keyword evidence="6" id="KW-1185">Reference proteome</keyword>
<feature type="transmembrane region" description="Helical" evidence="4">
    <location>
        <begin position="6"/>
        <end position="23"/>
    </location>
</feature>
<keyword evidence="4" id="KW-0472">Membrane</keyword>
<keyword evidence="4" id="KW-1133">Transmembrane helix</keyword>
<dbReference type="EMBL" id="SUMC01000002">
    <property type="protein sequence ID" value="TKA13101.1"/>
    <property type="molecule type" value="Genomic_DNA"/>
</dbReference>
<name>A0A4U0SWK7_9ACTN</name>
<keyword evidence="2" id="KW-0677">Repeat</keyword>
<gene>
    <name evidence="5" type="ORF">FCI23_03750</name>
</gene>
<dbReference type="PANTHER" id="PTHR19879">
    <property type="entry name" value="TRANSCRIPTION INITIATION FACTOR TFIID"/>
    <property type="match status" value="1"/>
</dbReference>
<dbReference type="PANTHER" id="PTHR19879:SF9">
    <property type="entry name" value="TRANSCRIPTION INITIATION FACTOR TFIID SUBUNIT 5"/>
    <property type="match status" value="1"/>
</dbReference>
<sequence>MCWPSLVGGGFAVLATVVCYGSADPAPGRVSLAARGSWRRLRRGFRTGLALTSVSVVPVLIGFAVIYSFSAVGGLWSFSSIELYCEMLMVSAAMAAVVGLALAAHNWLDAPPTRAGQAGPGWSVIQDRRSSLVGALVAGTVIAATGLLGWTAGTLSGSLISGALTDWPGWPGDPDLSLLAEYHWDLMLGHFGHRLPLVLGLAVLLPATVFALLVLLTRAWPRFVLVRLLLAVRGRLPWRLMSFLADARERELLRQSGGMYQFRHIRLQETLAAQWGAGPAVAGPPAGPAGRPVGRRLVLTAGAASSVAAVTAFTGPWPKDMSRTALAGHESAVLAVAFQPGGQLLASAGADGTVRLWGNRANSILQRWPVSGTGFVAAPVLAFRPDGRGLAIATGYGAVELWDVKGRRRLKSLTIAKSAFIRTLAFHPGGRILAVLDSQGGIYLWAGDSYQQIQYVVGESVRSVAFNPSDGTLAAVNSAGGVQLYTVSPLRKGAAFAALPSEKSSTPGLNGAVAFSRHGGLLAAVSGNGLVRWWDTGTAQETLASRLRWDGPLAFSPADPTVALAGAGGAVRLWRTDAHDGFITLTGHTGRVNAMAFDATGRLLATASDDRTVRVWNVPT</sequence>
<dbReference type="Pfam" id="PF00400">
    <property type="entry name" value="WD40"/>
    <property type="match status" value="2"/>
</dbReference>
<accession>A0A4U0SWK7</accession>
<feature type="transmembrane region" description="Helical" evidence="4">
    <location>
        <begin position="195"/>
        <end position="217"/>
    </location>
</feature>
<dbReference type="InterPro" id="IPR001680">
    <property type="entry name" value="WD40_rpt"/>
</dbReference>
<feature type="repeat" description="WD" evidence="3">
    <location>
        <begin position="585"/>
        <end position="620"/>
    </location>
</feature>
<dbReference type="PROSITE" id="PS00678">
    <property type="entry name" value="WD_REPEATS_1"/>
    <property type="match status" value="1"/>
</dbReference>
<feature type="transmembrane region" description="Helical" evidence="4">
    <location>
        <begin position="44"/>
        <end position="67"/>
    </location>
</feature>
<dbReference type="RefSeq" id="WP_136721969.1">
    <property type="nucleotide sequence ID" value="NZ_SUMC01000002.1"/>
</dbReference>
<dbReference type="AlphaFoldDB" id="A0A4U0SWK7"/>
<dbReference type="PROSITE" id="PS50294">
    <property type="entry name" value="WD_REPEATS_REGION"/>
    <property type="match status" value="2"/>
</dbReference>
<feature type="transmembrane region" description="Helical" evidence="4">
    <location>
        <begin position="132"/>
        <end position="152"/>
    </location>
</feature>
<dbReference type="SMART" id="SM00320">
    <property type="entry name" value="WD40"/>
    <property type="match status" value="6"/>
</dbReference>
<evidence type="ECO:0000256" key="3">
    <source>
        <dbReference type="PROSITE-ProRule" id="PRU00221"/>
    </source>
</evidence>
<protein>
    <submittedName>
        <fullName evidence="5">WD40 repeat domain-containing protein</fullName>
    </submittedName>
</protein>
<dbReference type="Proteomes" id="UP000305778">
    <property type="component" value="Unassembled WGS sequence"/>
</dbReference>
<organism evidence="5 6">
    <name type="scientific">Actinacidiphila oryziradicis</name>
    <dbReference type="NCBI Taxonomy" id="2571141"/>
    <lineage>
        <taxon>Bacteria</taxon>
        <taxon>Bacillati</taxon>
        <taxon>Actinomycetota</taxon>
        <taxon>Actinomycetes</taxon>
        <taxon>Kitasatosporales</taxon>
        <taxon>Streptomycetaceae</taxon>
        <taxon>Actinacidiphila</taxon>
    </lineage>
</organism>
<dbReference type="InterPro" id="IPR015943">
    <property type="entry name" value="WD40/YVTN_repeat-like_dom_sf"/>
</dbReference>
<feature type="transmembrane region" description="Helical" evidence="4">
    <location>
        <begin position="87"/>
        <end position="108"/>
    </location>
</feature>
<evidence type="ECO:0000313" key="6">
    <source>
        <dbReference type="Proteomes" id="UP000305778"/>
    </source>
</evidence>
<keyword evidence="1 3" id="KW-0853">WD repeat</keyword>
<proteinExistence type="predicted"/>
<dbReference type="InterPro" id="IPR036322">
    <property type="entry name" value="WD40_repeat_dom_sf"/>
</dbReference>
<feature type="repeat" description="WD" evidence="3">
    <location>
        <begin position="326"/>
        <end position="367"/>
    </location>
</feature>